<dbReference type="InterPro" id="IPR036695">
    <property type="entry name" value="Arg-tRNA-synth_N_sf"/>
</dbReference>
<feature type="domain" description="DALR anticodon binding" evidence="11">
    <location>
        <begin position="432"/>
        <end position="541"/>
    </location>
</feature>
<gene>
    <name evidence="13" type="primary">argS</name>
    <name evidence="13" type="ORF">CO185_01255</name>
</gene>
<dbReference type="InterPro" id="IPR005148">
    <property type="entry name" value="Arg-tRNA-synth_N"/>
</dbReference>
<dbReference type="PRINTS" id="PR01038">
    <property type="entry name" value="TRNASYNTHARG"/>
</dbReference>
<evidence type="ECO:0000256" key="6">
    <source>
        <dbReference type="ARBA" id="ARBA00022917"/>
    </source>
</evidence>
<evidence type="ECO:0000256" key="4">
    <source>
        <dbReference type="ARBA" id="ARBA00022741"/>
    </source>
</evidence>
<evidence type="ECO:0000256" key="10">
    <source>
        <dbReference type="RuleBase" id="RU363038"/>
    </source>
</evidence>
<dbReference type="GO" id="GO:0004814">
    <property type="term" value="F:arginine-tRNA ligase activity"/>
    <property type="evidence" value="ECO:0007669"/>
    <property type="project" value="UniProtKB-UniRule"/>
</dbReference>
<dbReference type="InterPro" id="IPR008909">
    <property type="entry name" value="DALR_anticod-bd"/>
</dbReference>
<dbReference type="SUPFAM" id="SSF52374">
    <property type="entry name" value="Nucleotidylyl transferase"/>
    <property type="match status" value="1"/>
</dbReference>
<dbReference type="FunFam" id="1.10.730.10:FF:000006">
    <property type="entry name" value="Arginyl-tRNA synthetase 2, mitochondrial"/>
    <property type="match status" value="1"/>
</dbReference>
<dbReference type="InterPro" id="IPR014729">
    <property type="entry name" value="Rossmann-like_a/b/a_fold"/>
</dbReference>
<reference evidence="14" key="1">
    <citation type="submission" date="2017-09" db="EMBL/GenBank/DDBJ databases">
        <title>Depth-based differentiation of microbial function through sediment-hosted aquifers and enrichment of novel symbionts in the deep terrestrial subsurface.</title>
        <authorList>
            <person name="Probst A.J."/>
            <person name="Ladd B."/>
            <person name="Jarett J.K."/>
            <person name="Geller-Mcgrath D.E."/>
            <person name="Sieber C.M.K."/>
            <person name="Emerson J.B."/>
            <person name="Anantharaman K."/>
            <person name="Thomas B.C."/>
            <person name="Malmstrom R."/>
            <person name="Stieglmeier M."/>
            <person name="Klingl A."/>
            <person name="Woyke T."/>
            <person name="Ryan C.M."/>
            <person name="Banfield J.F."/>
        </authorList>
    </citation>
    <scope>NUCLEOTIDE SEQUENCE [LARGE SCALE GENOMIC DNA]</scope>
</reference>
<dbReference type="InterPro" id="IPR009080">
    <property type="entry name" value="tRNAsynth_Ia_anticodon-bd"/>
</dbReference>
<dbReference type="SUPFAM" id="SSF47323">
    <property type="entry name" value="Anticodon-binding domain of a subclass of class I aminoacyl-tRNA synthetases"/>
    <property type="match status" value="1"/>
</dbReference>
<name>A0A2M7WSC9_9BACT</name>
<dbReference type="Pfam" id="PF00750">
    <property type="entry name" value="tRNA-synt_1d"/>
    <property type="match status" value="2"/>
</dbReference>
<evidence type="ECO:0000256" key="7">
    <source>
        <dbReference type="ARBA" id="ARBA00023146"/>
    </source>
</evidence>
<dbReference type="EC" id="6.1.1.19" evidence="2 9"/>
<keyword evidence="4 10" id="KW-0547">Nucleotide-binding</keyword>
<evidence type="ECO:0000259" key="12">
    <source>
        <dbReference type="SMART" id="SM01016"/>
    </source>
</evidence>
<dbReference type="NCBIfam" id="TIGR00456">
    <property type="entry name" value="argS"/>
    <property type="match status" value="1"/>
</dbReference>
<dbReference type="Gene3D" id="1.10.730.10">
    <property type="entry name" value="Isoleucyl-tRNA Synthetase, Domain 1"/>
    <property type="match status" value="1"/>
</dbReference>
<dbReference type="InterPro" id="IPR001278">
    <property type="entry name" value="Arg-tRNA-ligase"/>
</dbReference>
<dbReference type="GO" id="GO:0005524">
    <property type="term" value="F:ATP binding"/>
    <property type="evidence" value="ECO:0007669"/>
    <property type="project" value="UniProtKB-KW"/>
</dbReference>
<dbReference type="SMART" id="SM01016">
    <property type="entry name" value="Arg_tRNA_synt_N"/>
    <property type="match status" value="1"/>
</dbReference>
<evidence type="ECO:0000256" key="9">
    <source>
        <dbReference type="NCBIfam" id="TIGR00456"/>
    </source>
</evidence>
<evidence type="ECO:0000256" key="2">
    <source>
        <dbReference type="ARBA" id="ARBA00012837"/>
    </source>
</evidence>
<keyword evidence="6 10" id="KW-0648">Protein biosynthesis</keyword>
<dbReference type="PANTHER" id="PTHR11956">
    <property type="entry name" value="ARGINYL-TRNA SYNTHETASE"/>
    <property type="match status" value="1"/>
</dbReference>
<dbReference type="Gene3D" id="3.30.1360.70">
    <property type="entry name" value="Arginyl tRNA synthetase N-terminal domain"/>
    <property type="match status" value="1"/>
</dbReference>
<organism evidence="13 14">
    <name type="scientific">Candidatus Zambryskibacteria bacterium CG_4_9_14_3_um_filter_42_15</name>
    <dbReference type="NCBI Taxonomy" id="1975112"/>
    <lineage>
        <taxon>Bacteria</taxon>
        <taxon>Candidatus Zambryskiibacteriota</taxon>
    </lineage>
</organism>
<evidence type="ECO:0000256" key="3">
    <source>
        <dbReference type="ARBA" id="ARBA00022598"/>
    </source>
</evidence>
<dbReference type="GO" id="GO:0006420">
    <property type="term" value="P:arginyl-tRNA aminoacylation"/>
    <property type="evidence" value="ECO:0007669"/>
    <property type="project" value="UniProtKB-UniRule"/>
</dbReference>
<feature type="domain" description="Arginyl tRNA synthetase N-terminal" evidence="12">
    <location>
        <begin position="14"/>
        <end position="94"/>
    </location>
</feature>
<evidence type="ECO:0000256" key="8">
    <source>
        <dbReference type="ARBA" id="ARBA00049339"/>
    </source>
</evidence>
<dbReference type="Gene3D" id="3.40.50.620">
    <property type="entry name" value="HUPs"/>
    <property type="match status" value="1"/>
</dbReference>
<dbReference type="Proteomes" id="UP000230758">
    <property type="component" value="Unassembled WGS sequence"/>
</dbReference>
<protein>
    <recommendedName>
        <fullName evidence="2 9">Arginine--tRNA ligase</fullName>
        <ecNumber evidence="2 9">6.1.1.19</ecNumber>
    </recommendedName>
</protein>
<accession>A0A2M7WSC9</accession>
<keyword evidence="3 10" id="KW-0436">Ligase</keyword>
<evidence type="ECO:0000313" key="13">
    <source>
        <dbReference type="EMBL" id="PJA32917.1"/>
    </source>
</evidence>
<comment type="caution">
    <text evidence="13">The sequence shown here is derived from an EMBL/GenBank/DDBJ whole genome shotgun (WGS) entry which is preliminary data.</text>
</comment>
<comment type="similarity">
    <text evidence="1 10">Belongs to the class-I aminoacyl-tRNA synthetase family.</text>
</comment>
<dbReference type="InterPro" id="IPR035684">
    <property type="entry name" value="ArgRS_core"/>
</dbReference>
<dbReference type="Pfam" id="PF03485">
    <property type="entry name" value="Arg_tRNA_synt_N"/>
    <property type="match status" value="1"/>
</dbReference>
<dbReference type="EMBL" id="PFXF01000017">
    <property type="protein sequence ID" value="PJA32917.1"/>
    <property type="molecule type" value="Genomic_DNA"/>
</dbReference>
<keyword evidence="7 10" id="KW-0030">Aminoacyl-tRNA synthetase</keyword>
<keyword evidence="5 10" id="KW-0067">ATP-binding</keyword>
<evidence type="ECO:0000313" key="14">
    <source>
        <dbReference type="Proteomes" id="UP000230758"/>
    </source>
</evidence>
<dbReference type="SUPFAM" id="SSF55190">
    <property type="entry name" value="Arginyl-tRNA synthetase (ArgRS), N-terminal 'additional' domain"/>
    <property type="match status" value="1"/>
</dbReference>
<dbReference type="AlphaFoldDB" id="A0A2M7WSC9"/>
<dbReference type="SMART" id="SM00836">
    <property type="entry name" value="DALR_1"/>
    <property type="match status" value="1"/>
</dbReference>
<proteinExistence type="inferred from homology"/>
<comment type="catalytic activity">
    <reaction evidence="8">
        <text>tRNA(Arg) + L-arginine + ATP = L-arginyl-tRNA(Arg) + AMP + diphosphate</text>
        <dbReference type="Rhea" id="RHEA:20301"/>
        <dbReference type="Rhea" id="RHEA-COMP:9658"/>
        <dbReference type="Rhea" id="RHEA-COMP:9673"/>
        <dbReference type="ChEBI" id="CHEBI:30616"/>
        <dbReference type="ChEBI" id="CHEBI:32682"/>
        <dbReference type="ChEBI" id="CHEBI:33019"/>
        <dbReference type="ChEBI" id="CHEBI:78442"/>
        <dbReference type="ChEBI" id="CHEBI:78513"/>
        <dbReference type="ChEBI" id="CHEBI:456215"/>
        <dbReference type="EC" id="6.1.1.19"/>
    </reaction>
</comment>
<dbReference type="GO" id="GO:0005737">
    <property type="term" value="C:cytoplasm"/>
    <property type="evidence" value="ECO:0007669"/>
    <property type="project" value="UniProtKB-UniRule"/>
</dbReference>
<sequence>MIKYFRYYESVTKESIKTLISEALKELNLEAGDLPAQAGFVVEHPTDFKMGDYSTNVAIKYGHGDELVRYIVQNKPDGVERVELVGPGFINFYLSKEFFKNSLGEILDRKENFGKSEHAKGFKVMVEHTQPNPFKSFHIGHLMNNAIGESVARIIVANGAKVKTVSYHGDVGMHVAKALWKGDYVLGSKAFEEDEKAKAEIQDINKKIYDKSDPEINSRYENGRKRSLEEFEKIYKKLETNFDFNFFESEAADIGKKIVLQNMGKVFEESQGAIVFKGEKFGLHTRVFLNSDGLPTYEAKEIGLVKIKKEKFDFDLSMTITGNEQDAFFQVVEVVIGEVMPEIKGKLSHLSHGMLRLPSGKMSSRTGDIITAEELIEDVKRRLAPTSPGGVGDEAVAIGAIKYMILRQAIGNDIVFDIEKSVSTEGDSGVYLQYAYARTNSLLEKADKEISTNAPRENTHEVERLLYRFPEIVERAGKEYAPHHIVTYLTQLAGSFNNFYTHEQVIGDSPEASYRLAIVKAFNIVMKNGLTILGITAPERM</sequence>
<evidence type="ECO:0000256" key="1">
    <source>
        <dbReference type="ARBA" id="ARBA00005594"/>
    </source>
</evidence>
<evidence type="ECO:0000259" key="11">
    <source>
        <dbReference type="SMART" id="SM00836"/>
    </source>
</evidence>
<dbReference type="PANTHER" id="PTHR11956:SF5">
    <property type="entry name" value="ARGININE--TRNA LIGASE, CYTOPLASMIC"/>
    <property type="match status" value="1"/>
</dbReference>
<dbReference type="Pfam" id="PF05746">
    <property type="entry name" value="DALR_1"/>
    <property type="match status" value="1"/>
</dbReference>
<evidence type="ECO:0000256" key="5">
    <source>
        <dbReference type="ARBA" id="ARBA00022840"/>
    </source>
</evidence>